<name>A0ABV8XHG7_9DEIO</name>
<dbReference type="PANTHER" id="PTHR33744:SF1">
    <property type="entry name" value="DNA-BINDING TRANSCRIPTIONAL ACTIVATOR ADER"/>
    <property type="match status" value="1"/>
</dbReference>
<dbReference type="InterPro" id="IPR042070">
    <property type="entry name" value="PucR_C-HTH_sf"/>
</dbReference>
<proteinExistence type="inferred from homology"/>
<evidence type="ECO:0000259" key="2">
    <source>
        <dbReference type="Pfam" id="PF13556"/>
    </source>
</evidence>
<accession>A0ABV8XHG7</accession>
<dbReference type="PANTHER" id="PTHR33744">
    <property type="entry name" value="CARBOHYDRATE DIACID REGULATOR"/>
    <property type="match status" value="1"/>
</dbReference>
<gene>
    <name evidence="4" type="ORF">ACFOZ9_02345</name>
</gene>
<dbReference type="InterPro" id="IPR051448">
    <property type="entry name" value="CdaR-like_regulators"/>
</dbReference>
<dbReference type="Pfam" id="PF17853">
    <property type="entry name" value="GGDEF_2"/>
    <property type="match status" value="1"/>
</dbReference>
<evidence type="ECO:0000259" key="3">
    <source>
        <dbReference type="Pfam" id="PF17853"/>
    </source>
</evidence>
<sequence length="398" mass="41727">MPTLAELQRQLGLNPTGPSDLCWSGLEEAATLLPACPGEQVRLAALSLLARQVVSVPGSASVFVALREAVAHPQPERELTRLLARLTGGFAAIHASWGDLVASSGEPRPGQVYKLSSGTRQVGTLTVAAAAEWGPLLPVAAEYALLARLQSAAAGAARRRVGERALDALLAGQDDVPGLGEGPFALALARFSRGVTGTAAARATREQALDVLASAGEGYFMERGVTAYSTVRAGRAVWLWPTRDLEREGHALHAALLASTAQDVRLGVSARHTGPAVRAAFEEASQALAGTREARGCTLFQALDPLHALVTGGALNTLQAQVGARLASLNDAGRTEATLRAYLAHRGSLAELAAALHVHVNTLRYRLRRAEDVLGGRLSDPQLLARLYLALEAQDLTA</sequence>
<feature type="domain" description="CdaR GGDEF-like" evidence="3">
    <location>
        <begin position="182"/>
        <end position="288"/>
    </location>
</feature>
<dbReference type="Gene3D" id="1.10.10.2840">
    <property type="entry name" value="PucR C-terminal helix-turn-helix domain"/>
    <property type="match status" value="1"/>
</dbReference>
<dbReference type="Proteomes" id="UP001595998">
    <property type="component" value="Unassembled WGS sequence"/>
</dbReference>
<evidence type="ECO:0000256" key="1">
    <source>
        <dbReference type="ARBA" id="ARBA00006754"/>
    </source>
</evidence>
<dbReference type="EMBL" id="JBHSEH010000004">
    <property type="protein sequence ID" value="MFC4425034.1"/>
    <property type="molecule type" value="Genomic_DNA"/>
</dbReference>
<evidence type="ECO:0000313" key="4">
    <source>
        <dbReference type="EMBL" id="MFC4425034.1"/>
    </source>
</evidence>
<feature type="domain" description="PucR C-terminal helix-turn-helix" evidence="2">
    <location>
        <begin position="337"/>
        <end position="393"/>
    </location>
</feature>
<dbReference type="InterPro" id="IPR025736">
    <property type="entry name" value="PucR_C-HTH_dom"/>
</dbReference>
<keyword evidence="5" id="KW-1185">Reference proteome</keyword>
<dbReference type="RefSeq" id="WP_380035975.1">
    <property type="nucleotide sequence ID" value="NZ_JBHSEH010000004.1"/>
</dbReference>
<evidence type="ECO:0000313" key="5">
    <source>
        <dbReference type="Proteomes" id="UP001595998"/>
    </source>
</evidence>
<dbReference type="Pfam" id="PF13556">
    <property type="entry name" value="HTH_30"/>
    <property type="match status" value="1"/>
</dbReference>
<organism evidence="4 5">
    <name type="scientific">Deinococcus navajonensis</name>
    <dbReference type="NCBI Taxonomy" id="309884"/>
    <lineage>
        <taxon>Bacteria</taxon>
        <taxon>Thermotogati</taxon>
        <taxon>Deinococcota</taxon>
        <taxon>Deinococci</taxon>
        <taxon>Deinococcales</taxon>
        <taxon>Deinococcaceae</taxon>
        <taxon>Deinococcus</taxon>
    </lineage>
</organism>
<protein>
    <submittedName>
        <fullName evidence="4">PucR family transcriptional regulator</fullName>
    </submittedName>
</protein>
<dbReference type="InterPro" id="IPR041522">
    <property type="entry name" value="CdaR_GGDEF"/>
</dbReference>
<comment type="similarity">
    <text evidence="1">Belongs to the CdaR family.</text>
</comment>
<reference evidence="5" key="1">
    <citation type="journal article" date="2019" name="Int. J. Syst. Evol. Microbiol.">
        <title>The Global Catalogue of Microorganisms (GCM) 10K type strain sequencing project: providing services to taxonomists for standard genome sequencing and annotation.</title>
        <authorList>
            <consortium name="The Broad Institute Genomics Platform"/>
            <consortium name="The Broad Institute Genome Sequencing Center for Infectious Disease"/>
            <person name="Wu L."/>
            <person name="Ma J."/>
        </authorList>
    </citation>
    <scope>NUCLEOTIDE SEQUENCE [LARGE SCALE GENOMIC DNA]</scope>
    <source>
        <strain evidence="5">CCUG 56029</strain>
    </source>
</reference>
<comment type="caution">
    <text evidence="4">The sequence shown here is derived from an EMBL/GenBank/DDBJ whole genome shotgun (WGS) entry which is preliminary data.</text>
</comment>